<reference evidence="4" key="4">
    <citation type="journal article" date="2008" name="Nucleic Acids Res.">
        <title>The rice annotation project database (RAP-DB): 2008 update.</title>
        <authorList>
            <consortium name="The rice annotation project (RAP)"/>
        </authorList>
    </citation>
    <scope>GENOME REANNOTATION</scope>
    <source>
        <strain evidence="4">cv. Nipponbare</strain>
    </source>
</reference>
<accession>Q5Z7H9</accession>
<dbReference type="EMBL" id="AP003613">
    <property type="protein sequence ID" value="BAD53561.1"/>
    <property type="molecule type" value="Genomic_DNA"/>
</dbReference>
<proteinExistence type="predicted"/>
<dbReference type="EMBL" id="AP004739">
    <property type="protein sequence ID" value="BAD54135.1"/>
    <property type="molecule type" value="Genomic_DNA"/>
</dbReference>
<evidence type="ECO:0000256" key="1">
    <source>
        <dbReference type="SAM" id="MobiDB-lite"/>
    </source>
</evidence>
<gene>
    <name evidence="3" type="ORF">OSJNBa0090E14.3</name>
    <name evidence="2" type="ORF">P0458E11.33</name>
</gene>
<sequence length="302" mass="32388">MHLGRPGTARVVLGRAWGMCAALGFEHIKNIKNIKSIIQEYIKNTYTIQEHHSPPSPSSDGEEDATAFSTTATAATGSRYCPMEKGEGAHRRREGAAATASHPTRSGGGEGAGAAATAPPVDNPPTRFCSATPPPWQPPPLPASPPRSHRAVLCRRCLCRPAAAAPVPPPPHKLCMRLRRPPMPRVSAALLRRRPPPPAGHSCCAPRLNRPSSQWTVAGQIRAWVGKIHHRCVQIRCPIAPTPAVARPYDRHAPLRLPHRGRAPPPGCSPCRHVSGRPRGFRRRTPTAARQLEEDGGGGVGS</sequence>
<feature type="region of interest" description="Disordered" evidence="1">
    <location>
        <begin position="255"/>
        <end position="302"/>
    </location>
</feature>
<feature type="compositionally biased region" description="Pro residues" evidence="1">
    <location>
        <begin position="132"/>
        <end position="144"/>
    </location>
</feature>
<feature type="region of interest" description="Disordered" evidence="1">
    <location>
        <begin position="49"/>
        <end position="144"/>
    </location>
</feature>
<evidence type="ECO:0000313" key="2">
    <source>
        <dbReference type="EMBL" id="BAD53561.1"/>
    </source>
</evidence>
<dbReference type="AlphaFoldDB" id="Q5Z7H9"/>
<protein>
    <submittedName>
        <fullName evidence="3">Uncharacterized protein</fullName>
    </submittedName>
</protein>
<evidence type="ECO:0000313" key="4">
    <source>
        <dbReference type="Proteomes" id="UP000000763"/>
    </source>
</evidence>
<reference evidence="2" key="1">
    <citation type="submission" date="2001-05" db="EMBL/GenBank/DDBJ databases">
        <title>Oryza sativa nipponbare(GA3) genomic DNA, chromosome 6, PAC clone:P0458E11.</title>
        <authorList>
            <person name="Sasaki T."/>
            <person name="Matsumoto T."/>
            <person name="Yamamoto K."/>
        </authorList>
    </citation>
    <scope>NUCLEOTIDE SEQUENCE</scope>
</reference>
<evidence type="ECO:0000313" key="3">
    <source>
        <dbReference type="EMBL" id="BAD54135.1"/>
    </source>
</evidence>
<name>Q5Z7H9_ORYSJ</name>
<feature type="compositionally biased region" description="Low complexity" evidence="1">
    <location>
        <begin position="66"/>
        <end position="76"/>
    </location>
</feature>
<dbReference type="Proteomes" id="UP000000763">
    <property type="component" value="Chromosome 6"/>
</dbReference>
<reference evidence="3" key="2">
    <citation type="submission" date="2002-02" db="EMBL/GenBank/DDBJ databases">
        <title>Oryza sativa nipponbare(GA3) genomic DNA, chromosome 6, BAC clone:OSJNBa0090E14.</title>
        <authorList>
            <person name="Sasaki T."/>
            <person name="Matsumoto T."/>
            <person name="Yamamoto K."/>
        </authorList>
    </citation>
    <scope>NUCLEOTIDE SEQUENCE</scope>
</reference>
<feature type="compositionally biased region" description="Basic residues" evidence="1">
    <location>
        <begin position="274"/>
        <end position="285"/>
    </location>
</feature>
<organism evidence="3 4">
    <name type="scientific">Oryza sativa subsp. japonica</name>
    <name type="common">Rice</name>
    <dbReference type="NCBI Taxonomy" id="39947"/>
    <lineage>
        <taxon>Eukaryota</taxon>
        <taxon>Viridiplantae</taxon>
        <taxon>Streptophyta</taxon>
        <taxon>Embryophyta</taxon>
        <taxon>Tracheophyta</taxon>
        <taxon>Spermatophyta</taxon>
        <taxon>Magnoliopsida</taxon>
        <taxon>Liliopsida</taxon>
        <taxon>Poales</taxon>
        <taxon>Poaceae</taxon>
        <taxon>BOP clade</taxon>
        <taxon>Oryzoideae</taxon>
        <taxon>Oryzeae</taxon>
        <taxon>Oryzinae</taxon>
        <taxon>Oryza</taxon>
        <taxon>Oryza sativa</taxon>
    </lineage>
</organism>
<reference evidence="4" key="3">
    <citation type="journal article" date="2005" name="Nature">
        <title>The map-based sequence of the rice genome.</title>
        <authorList>
            <consortium name="International rice genome sequencing project (IRGSP)"/>
            <person name="Matsumoto T."/>
            <person name="Wu J."/>
            <person name="Kanamori H."/>
            <person name="Katayose Y."/>
            <person name="Fujisawa M."/>
            <person name="Namiki N."/>
            <person name="Mizuno H."/>
            <person name="Yamamoto K."/>
            <person name="Antonio B.A."/>
            <person name="Baba T."/>
            <person name="Sakata K."/>
            <person name="Nagamura Y."/>
            <person name="Aoki H."/>
            <person name="Arikawa K."/>
            <person name="Arita K."/>
            <person name="Bito T."/>
            <person name="Chiden Y."/>
            <person name="Fujitsuka N."/>
            <person name="Fukunaka R."/>
            <person name="Hamada M."/>
            <person name="Harada C."/>
            <person name="Hayashi A."/>
            <person name="Hijishita S."/>
            <person name="Honda M."/>
            <person name="Hosokawa S."/>
            <person name="Ichikawa Y."/>
            <person name="Idonuma A."/>
            <person name="Iijima M."/>
            <person name="Ikeda M."/>
            <person name="Ikeno M."/>
            <person name="Ito K."/>
            <person name="Ito S."/>
            <person name="Ito T."/>
            <person name="Ito Y."/>
            <person name="Ito Y."/>
            <person name="Iwabuchi A."/>
            <person name="Kamiya K."/>
            <person name="Karasawa W."/>
            <person name="Kurita K."/>
            <person name="Katagiri S."/>
            <person name="Kikuta A."/>
            <person name="Kobayashi H."/>
            <person name="Kobayashi N."/>
            <person name="Machita K."/>
            <person name="Maehara T."/>
            <person name="Masukawa M."/>
            <person name="Mizubayashi T."/>
            <person name="Mukai Y."/>
            <person name="Nagasaki H."/>
            <person name="Nagata Y."/>
            <person name="Naito S."/>
            <person name="Nakashima M."/>
            <person name="Nakama Y."/>
            <person name="Nakamichi Y."/>
            <person name="Nakamura M."/>
            <person name="Meguro A."/>
            <person name="Negishi M."/>
            <person name="Ohta I."/>
            <person name="Ohta T."/>
            <person name="Okamoto M."/>
            <person name="Ono N."/>
            <person name="Saji S."/>
            <person name="Sakaguchi M."/>
            <person name="Sakai K."/>
            <person name="Shibata M."/>
            <person name="Shimokawa T."/>
            <person name="Song J."/>
            <person name="Takazaki Y."/>
            <person name="Terasawa K."/>
            <person name="Tsugane M."/>
            <person name="Tsuji K."/>
            <person name="Ueda S."/>
            <person name="Waki K."/>
            <person name="Yamagata H."/>
            <person name="Yamamoto M."/>
            <person name="Yamamoto S."/>
            <person name="Yamane H."/>
            <person name="Yoshiki S."/>
            <person name="Yoshihara R."/>
            <person name="Yukawa K."/>
            <person name="Zhong H."/>
            <person name="Yano M."/>
            <person name="Yuan Q."/>
            <person name="Ouyang S."/>
            <person name="Liu J."/>
            <person name="Jones K.M."/>
            <person name="Gansberger K."/>
            <person name="Moffat K."/>
            <person name="Hill J."/>
            <person name="Bera J."/>
            <person name="Fadrosh D."/>
            <person name="Jin S."/>
            <person name="Johri S."/>
            <person name="Kim M."/>
            <person name="Overton L."/>
            <person name="Reardon M."/>
            <person name="Tsitrin T."/>
            <person name="Vuong H."/>
            <person name="Weaver B."/>
            <person name="Ciecko A."/>
            <person name="Tallon L."/>
            <person name="Jackson J."/>
            <person name="Pai G."/>
            <person name="Aken S.V."/>
            <person name="Utterback T."/>
            <person name="Reidmuller S."/>
            <person name="Feldblyum T."/>
            <person name="Hsiao J."/>
            <person name="Zismann V."/>
            <person name="Iobst S."/>
            <person name="de Vazeille A.R."/>
            <person name="Buell C.R."/>
            <person name="Ying K."/>
            <person name="Li Y."/>
            <person name="Lu T."/>
            <person name="Huang Y."/>
            <person name="Zhao Q."/>
            <person name="Feng Q."/>
            <person name="Zhang L."/>
            <person name="Zhu J."/>
            <person name="Weng Q."/>
            <person name="Mu J."/>
            <person name="Lu Y."/>
            <person name="Fan D."/>
            <person name="Liu Y."/>
            <person name="Guan J."/>
            <person name="Zhang Y."/>
            <person name="Yu S."/>
            <person name="Liu X."/>
            <person name="Zhang Y."/>
            <person name="Hong G."/>
            <person name="Han B."/>
            <person name="Choisne N."/>
            <person name="Demange N."/>
            <person name="Orjeda G."/>
            <person name="Samain S."/>
            <person name="Cattolico L."/>
            <person name="Pelletier E."/>
            <person name="Couloux A."/>
            <person name="Segurens B."/>
            <person name="Wincker P."/>
            <person name="D'Hont A."/>
            <person name="Scarpelli C."/>
            <person name="Weissenbach J."/>
            <person name="Salanoubat M."/>
            <person name="Quetier F."/>
            <person name="Yu Y."/>
            <person name="Kim H.R."/>
            <person name="Rambo T."/>
            <person name="Currie J."/>
            <person name="Collura K."/>
            <person name="Luo M."/>
            <person name="Yang T."/>
            <person name="Ammiraju J.S.S."/>
            <person name="Engler F."/>
            <person name="Soderlund C."/>
            <person name="Wing R.A."/>
            <person name="Palmer L.E."/>
            <person name="de la Bastide M."/>
            <person name="Spiegel L."/>
            <person name="Nascimento L."/>
            <person name="Zutavern T."/>
            <person name="O'Shaughnessy A."/>
            <person name="Dike S."/>
            <person name="Dedhia N."/>
            <person name="Preston R."/>
            <person name="Balija V."/>
            <person name="McCombie W.R."/>
            <person name="Chow T."/>
            <person name="Chen H."/>
            <person name="Chung M."/>
            <person name="Chen C."/>
            <person name="Shaw J."/>
            <person name="Wu H."/>
            <person name="Hsiao K."/>
            <person name="Chao Y."/>
            <person name="Chu M."/>
            <person name="Cheng C."/>
            <person name="Hour A."/>
            <person name="Lee P."/>
            <person name="Lin S."/>
            <person name="Lin Y."/>
            <person name="Liou J."/>
            <person name="Liu S."/>
            <person name="Hsing Y."/>
            <person name="Raghuvanshi S."/>
            <person name="Mohanty A."/>
            <person name="Bharti A.K."/>
            <person name="Gaur A."/>
            <person name="Gupta V."/>
            <person name="Kumar D."/>
            <person name="Ravi V."/>
            <person name="Vij S."/>
            <person name="Kapur A."/>
            <person name="Khurana P."/>
            <person name="Khurana P."/>
            <person name="Khurana J.P."/>
            <person name="Tyagi A.K."/>
            <person name="Gaikwad K."/>
            <person name="Singh A."/>
            <person name="Dalal V."/>
            <person name="Srivastava S."/>
            <person name="Dixit A."/>
            <person name="Pal A.K."/>
            <person name="Ghazi I.A."/>
            <person name="Yadav M."/>
            <person name="Pandit A."/>
            <person name="Bhargava A."/>
            <person name="Sureshbabu K."/>
            <person name="Batra K."/>
            <person name="Sharma T.R."/>
            <person name="Mohapatra T."/>
            <person name="Singh N.K."/>
            <person name="Messing J."/>
            <person name="Nelson A.B."/>
            <person name="Fuks G."/>
            <person name="Kavchok S."/>
            <person name="Keizer G."/>
            <person name="Linton E."/>
            <person name="Llaca V."/>
            <person name="Song R."/>
            <person name="Tanyolac B."/>
            <person name="Young S."/>
            <person name="Ho-Il K."/>
            <person name="Hahn J.H."/>
            <person name="Sangsakoo G."/>
            <person name="Vanavichit A."/>
            <person name="de Mattos Luiz.A.T."/>
            <person name="Zimmer P.D."/>
            <person name="Malone G."/>
            <person name="Dellagostin O."/>
            <person name="de Oliveira A.C."/>
            <person name="Bevan M."/>
            <person name="Bancroft I."/>
            <person name="Minx P."/>
            <person name="Cordum H."/>
            <person name="Wilson R."/>
            <person name="Cheng Z."/>
            <person name="Jin W."/>
            <person name="Jiang J."/>
            <person name="Leong S.A."/>
            <person name="Iwama H."/>
            <person name="Gojobori T."/>
            <person name="Itoh T."/>
            <person name="Niimura Y."/>
            <person name="Fujii Y."/>
            <person name="Habara T."/>
            <person name="Sakai H."/>
            <person name="Sato Y."/>
            <person name="Wilson G."/>
            <person name="Kumar K."/>
            <person name="McCouch S."/>
            <person name="Juretic N."/>
            <person name="Hoen D."/>
            <person name="Wright S."/>
            <person name="Bruskiewich R."/>
            <person name="Bureau T."/>
            <person name="Miyao A."/>
            <person name="Hirochika H."/>
            <person name="Nishikawa T."/>
            <person name="Kadowaki K."/>
            <person name="Sugiura M."/>
            <person name="Burr B."/>
            <person name="Sasaki T."/>
        </authorList>
    </citation>
    <scope>NUCLEOTIDE SEQUENCE [LARGE SCALE GENOMIC DNA]</scope>
    <source>
        <strain evidence="4">cv. Nipponbare</strain>
    </source>
</reference>